<dbReference type="AlphaFoldDB" id="A0A8W8LUF8"/>
<protein>
    <recommendedName>
        <fullName evidence="5">SEFIR domain-containing protein</fullName>
    </recommendedName>
</protein>
<organism evidence="3 4">
    <name type="scientific">Magallana gigas</name>
    <name type="common">Pacific oyster</name>
    <name type="synonym">Crassostrea gigas</name>
    <dbReference type="NCBI Taxonomy" id="29159"/>
    <lineage>
        <taxon>Eukaryota</taxon>
        <taxon>Metazoa</taxon>
        <taxon>Spiralia</taxon>
        <taxon>Lophotrochozoa</taxon>
        <taxon>Mollusca</taxon>
        <taxon>Bivalvia</taxon>
        <taxon>Autobranchia</taxon>
        <taxon>Pteriomorphia</taxon>
        <taxon>Ostreida</taxon>
        <taxon>Ostreoidea</taxon>
        <taxon>Ostreidae</taxon>
        <taxon>Magallana</taxon>
    </lineage>
</organism>
<evidence type="ECO:0008006" key="5">
    <source>
        <dbReference type="Google" id="ProtNLM"/>
    </source>
</evidence>
<keyword evidence="1" id="KW-0812">Transmembrane</keyword>
<keyword evidence="4" id="KW-1185">Reference proteome</keyword>
<dbReference type="EnsemblMetazoa" id="G29787.2">
    <property type="protein sequence ID" value="G29787.2:cds"/>
    <property type="gene ID" value="G29787"/>
</dbReference>
<keyword evidence="2" id="KW-0732">Signal</keyword>
<sequence>MIIILLTLSFISVLTEACETPRCTIQNTNSGLCHVDKKSIDKEKIQPYIYNGKISVKFYNVTTEPKHTNSNENIQINIIKVTNGMPGTKLNLQFLTMEVKKNNLPWRYIVNIQKKEIFFFDEGDKKYASPCNVSVDMRTLESNKRSEKNCIVNITSKTITFWWPPNEGNENVYRCGLMDSNGNFITGNMSKTDKHVYCVTRFIKDEHYYSRIVFYVGGKKYHASPCSVSVDMRTMESYKPNEGDSAPAPVDSTLVAVLVILFTAMCILFVFIICLFWSRRKPDDMSSDPKAMIVSVNDFENGIPQLVSILEGAKINVVTAASNVKENMLSRHDWLEKTVGECNHFIFIVTKQMGEILKRMITDHPKQIEADSSIECEGETCAYTIALIKNKFIKSLKYEGFCVNSCHLVSFDENYCDGILRYHQGRELFPCIKTHSYNLYLKERFQFSHACRIINNIKRSEKSKARKVRQPTPSLMCKHPKKSMDIESAFVSLIPSTNCNVPVSQTESNENDSDIDIDVTSDLLGYEMYC</sequence>
<reference evidence="3" key="1">
    <citation type="submission" date="2022-08" db="UniProtKB">
        <authorList>
            <consortium name="EnsemblMetazoa"/>
        </authorList>
    </citation>
    <scope>IDENTIFICATION</scope>
    <source>
        <strain evidence="3">05x7-T-G4-1.051#20</strain>
    </source>
</reference>
<dbReference type="Proteomes" id="UP000005408">
    <property type="component" value="Unassembled WGS sequence"/>
</dbReference>
<feature type="transmembrane region" description="Helical" evidence="1">
    <location>
        <begin position="254"/>
        <end position="277"/>
    </location>
</feature>
<keyword evidence="1" id="KW-1133">Transmembrane helix</keyword>
<feature type="chain" id="PRO_5036460459" description="SEFIR domain-containing protein" evidence="2">
    <location>
        <begin position="18"/>
        <end position="530"/>
    </location>
</feature>
<keyword evidence="1" id="KW-0472">Membrane</keyword>
<evidence type="ECO:0000313" key="3">
    <source>
        <dbReference type="EnsemblMetazoa" id="G29787.2:cds"/>
    </source>
</evidence>
<evidence type="ECO:0000256" key="2">
    <source>
        <dbReference type="SAM" id="SignalP"/>
    </source>
</evidence>
<accession>A0A8W8LUF8</accession>
<name>A0A8W8LUF8_MAGGI</name>
<proteinExistence type="predicted"/>
<feature type="signal peptide" evidence="2">
    <location>
        <begin position="1"/>
        <end position="17"/>
    </location>
</feature>
<evidence type="ECO:0000313" key="4">
    <source>
        <dbReference type="Proteomes" id="UP000005408"/>
    </source>
</evidence>
<evidence type="ECO:0000256" key="1">
    <source>
        <dbReference type="SAM" id="Phobius"/>
    </source>
</evidence>